<feature type="region of interest" description="Disordered" evidence="1">
    <location>
        <begin position="58"/>
        <end position="84"/>
    </location>
</feature>
<dbReference type="Proteomes" id="UP001157418">
    <property type="component" value="Unassembled WGS sequence"/>
</dbReference>
<organism evidence="2 3">
    <name type="scientific">Lactuca virosa</name>
    <dbReference type="NCBI Taxonomy" id="75947"/>
    <lineage>
        <taxon>Eukaryota</taxon>
        <taxon>Viridiplantae</taxon>
        <taxon>Streptophyta</taxon>
        <taxon>Embryophyta</taxon>
        <taxon>Tracheophyta</taxon>
        <taxon>Spermatophyta</taxon>
        <taxon>Magnoliopsida</taxon>
        <taxon>eudicotyledons</taxon>
        <taxon>Gunneridae</taxon>
        <taxon>Pentapetalae</taxon>
        <taxon>asterids</taxon>
        <taxon>campanulids</taxon>
        <taxon>Asterales</taxon>
        <taxon>Asteraceae</taxon>
        <taxon>Cichorioideae</taxon>
        <taxon>Cichorieae</taxon>
        <taxon>Lactucinae</taxon>
        <taxon>Lactuca</taxon>
    </lineage>
</organism>
<evidence type="ECO:0000313" key="3">
    <source>
        <dbReference type="Proteomes" id="UP001157418"/>
    </source>
</evidence>
<dbReference type="AlphaFoldDB" id="A0AAU9MQR2"/>
<accession>A0AAU9MQR2</accession>
<name>A0AAU9MQR2_9ASTR</name>
<gene>
    <name evidence="2" type="ORF">LVIROSA_LOCUS10239</name>
</gene>
<proteinExistence type="predicted"/>
<comment type="caution">
    <text evidence="2">The sequence shown here is derived from an EMBL/GenBank/DDBJ whole genome shotgun (WGS) entry which is preliminary data.</text>
</comment>
<evidence type="ECO:0000313" key="2">
    <source>
        <dbReference type="EMBL" id="CAH1422938.1"/>
    </source>
</evidence>
<sequence length="181" mass="19915">MDGTCAILTSCHLAAQGLPLLPGEIAVSCKPIGGLIPAVSLLSEVGFLLPPNRMSVHVARGHGGDGGGEPPRQPHTIPRACESSKPKRDYKRIVYLTLHNYFDIDSFRDTPHWNGIVQGIDADFKASYRCMEVLMVLNPMPKSDIRKKKKPEGKTTLMDGKKSHFKEGKGWCHLRRNSKSG</sequence>
<dbReference type="EMBL" id="CAKMRJ010001112">
    <property type="protein sequence ID" value="CAH1422938.1"/>
    <property type="molecule type" value="Genomic_DNA"/>
</dbReference>
<reference evidence="2 3" key="1">
    <citation type="submission" date="2022-01" db="EMBL/GenBank/DDBJ databases">
        <authorList>
            <person name="Xiong W."/>
            <person name="Schranz E."/>
        </authorList>
    </citation>
    <scope>NUCLEOTIDE SEQUENCE [LARGE SCALE GENOMIC DNA]</scope>
</reference>
<keyword evidence="3" id="KW-1185">Reference proteome</keyword>
<feature type="compositionally biased region" description="Basic residues" evidence="1">
    <location>
        <begin position="172"/>
        <end position="181"/>
    </location>
</feature>
<feature type="compositionally biased region" description="Basic and acidic residues" evidence="1">
    <location>
        <begin position="159"/>
        <end position="170"/>
    </location>
</feature>
<protein>
    <submittedName>
        <fullName evidence="2">Uncharacterized protein</fullName>
    </submittedName>
</protein>
<feature type="region of interest" description="Disordered" evidence="1">
    <location>
        <begin position="144"/>
        <end position="181"/>
    </location>
</feature>
<evidence type="ECO:0000256" key="1">
    <source>
        <dbReference type="SAM" id="MobiDB-lite"/>
    </source>
</evidence>